<accession>A0ACC3T3A4</accession>
<evidence type="ECO:0000313" key="2">
    <source>
        <dbReference type="Proteomes" id="UP001433508"/>
    </source>
</evidence>
<dbReference type="Proteomes" id="UP001433508">
    <property type="component" value="Unassembled WGS sequence"/>
</dbReference>
<proteinExistence type="predicted"/>
<reference evidence="2" key="1">
    <citation type="journal article" date="2024" name="Front. Bioeng. Biotechnol.">
        <title>Genome-scale model development and genomic sequencing of the oleaginous clade Lipomyces.</title>
        <authorList>
            <person name="Czajka J.J."/>
            <person name="Han Y."/>
            <person name="Kim J."/>
            <person name="Mondo S.J."/>
            <person name="Hofstad B.A."/>
            <person name="Robles A."/>
            <person name="Haridas S."/>
            <person name="Riley R."/>
            <person name="LaButti K."/>
            <person name="Pangilinan J."/>
            <person name="Andreopoulos W."/>
            <person name="Lipzen A."/>
            <person name="Yan J."/>
            <person name="Wang M."/>
            <person name="Ng V."/>
            <person name="Grigoriev I.V."/>
            <person name="Spatafora J.W."/>
            <person name="Magnuson J.K."/>
            <person name="Baker S.E."/>
            <person name="Pomraning K.R."/>
        </authorList>
    </citation>
    <scope>NUCLEOTIDE SEQUENCE [LARGE SCALE GENOMIC DNA]</scope>
    <source>
        <strain evidence="2">CBS 7786</strain>
    </source>
</reference>
<protein>
    <submittedName>
        <fullName evidence="1">Uncharacterized protein</fullName>
    </submittedName>
</protein>
<keyword evidence="2" id="KW-1185">Reference proteome</keyword>
<name>A0ACC3T3A4_LIPKO</name>
<comment type="caution">
    <text evidence="1">The sequence shown here is derived from an EMBL/GenBank/DDBJ whole genome shotgun (WGS) entry which is preliminary data.</text>
</comment>
<organism evidence="1 2">
    <name type="scientific">Lipomyces kononenkoae</name>
    <name type="common">Yeast</name>
    <dbReference type="NCBI Taxonomy" id="34357"/>
    <lineage>
        <taxon>Eukaryota</taxon>
        <taxon>Fungi</taxon>
        <taxon>Dikarya</taxon>
        <taxon>Ascomycota</taxon>
        <taxon>Saccharomycotina</taxon>
        <taxon>Lipomycetes</taxon>
        <taxon>Lipomycetales</taxon>
        <taxon>Lipomycetaceae</taxon>
        <taxon>Lipomyces</taxon>
    </lineage>
</organism>
<evidence type="ECO:0000313" key="1">
    <source>
        <dbReference type="EMBL" id="KAK9238025.1"/>
    </source>
</evidence>
<dbReference type="EMBL" id="MU971361">
    <property type="protein sequence ID" value="KAK9238025.1"/>
    <property type="molecule type" value="Genomic_DNA"/>
</dbReference>
<sequence length="585" mass="64658">MTRIRGIVTQDIRMLDTNLNVDDGIGDDRSRQMNLDYHSDIDSATIAHDNNVNSTSHSAQAHAPSFTALSLLPSLSSPLSPPNSGLPIASSTPKKLYSSRFNTSPRFGLGLNSFRQPVTGFQFSSTEFFGSLNSSPLNSPSRSPELGAIPRQDTGLGEKSLSRVDETNGEHSDESINVRDAQRDAERMARLISDPLPALASPNSAAAALPSFLQPRMHRNRSKGESLTSPSQSPTPTDRSGIPSTDISPVLANFGASSPDRDLRLAKSSNLDAPFLPIHRHFTRPGDSGDDLPRYDKESATKEAALPVKNITQDMPNYLGGVSKLDTLWNKSSNGRSITPEHLSDSKSQPLTSPMFEDDRLRTQSRSQSNRFIGSRPVQQQSEQTRSPSPRKLLRDLSRCMSSPPILSSADDMSQEGLLRQSAARRRQTEDSDSPSPNRLNGPQARRVRGPSSYVGAGGGKESTASNVLKLLENLNASMRMTRQEIEYLHNKVRSEFPESVRAEELSRSVSETARMFREDLERLERMWAVDWRIHSYVQFIVRAFILLLLAVLLFFGAASVIYLYRRALVTRPYIGPEIALGRRC</sequence>
<gene>
    <name evidence="1" type="ORF">V1525DRAFT_402219</name>
</gene>